<evidence type="ECO:0000313" key="2">
    <source>
        <dbReference type="Proteomes" id="UP001595443"/>
    </source>
</evidence>
<evidence type="ECO:0008006" key="3">
    <source>
        <dbReference type="Google" id="ProtNLM"/>
    </source>
</evidence>
<gene>
    <name evidence="1" type="ORF">ACFOES_13785</name>
</gene>
<organism evidence="1 2">
    <name type="scientific">Acidimangrovimonas pyrenivorans</name>
    <dbReference type="NCBI Taxonomy" id="2030798"/>
    <lineage>
        <taxon>Bacteria</taxon>
        <taxon>Pseudomonadati</taxon>
        <taxon>Pseudomonadota</taxon>
        <taxon>Alphaproteobacteria</taxon>
        <taxon>Rhodobacterales</taxon>
        <taxon>Paracoccaceae</taxon>
        <taxon>Acidimangrovimonas</taxon>
    </lineage>
</organism>
<reference evidence="2" key="1">
    <citation type="journal article" date="2019" name="Int. J. Syst. Evol. Microbiol.">
        <title>The Global Catalogue of Microorganisms (GCM) 10K type strain sequencing project: providing services to taxonomists for standard genome sequencing and annotation.</title>
        <authorList>
            <consortium name="The Broad Institute Genomics Platform"/>
            <consortium name="The Broad Institute Genome Sequencing Center for Infectious Disease"/>
            <person name="Wu L."/>
            <person name="Ma J."/>
        </authorList>
    </citation>
    <scope>NUCLEOTIDE SEQUENCE [LARGE SCALE GENOMIC DNA]</scope>
    <source>
        <strain evidence="2">KCTC 62192</strain>
    </source>
</reference>
<dbReference type="InterPro" id="IPR011009">
    <property type="entry name" value="Kinase-like_dom_sf"/>
</dbReference>
<name>A0ABV7AJN3_9RHOB</name>
<dbReference type="SUPFAM" id="SSF56112">
    <property type="entry name" value="Protein kinase-like (PK-like)"/>
    <property type="match status" value="1"/>
</dbReference>
<comment type="caution">
    <text evidence="1">The sequence shown here is derived from an EMBL/GenBank/DDBJ whole genome shotgun (WGS) entry which is preliminary data.</text>
</comment>
<evidence type="ECO:0000313" key="1">
    <source>
        <dbReference type="EMBL" id="MFC2969171.1"/>
    </source>
</evidence>
<dbReference type="EMBL" id="JBHRSK010000010">
    <property type="protein sequence ID" value="MFC2969171.1"/>
    <property type="molecule type" value="Genomic_DNA"/>
</dbReference>
<proteinExistence type="predicted"/>
<sequence length="341" mass="38167">MRFKDKVAFLSEPGAYPWPVDAVETVETHTAMVFLAGDRALKLKKPVRFGVIDFSSLERRGHFCREELRLNRQLAGHVYRDVRPLVRAPDGGLRLDGAGHVVDWLVEMTRLPADQFLDLRLAAGGVAEAEIEAVMTLLAAFYRARRAEAAEGLAEAGGPGAYCDHLLQECETNAAHLDAMAAHLGPDYRPEIAATATKLMQRHRDEIEARGRAGLIVEGHGDLRPEHVCLVSPPVIFDRLEFYPPMRRVDIYDEVNYLGLECAMMGGDWIWPRVLELLERAHGNPPSVALLDAYGAFRALTRARLSIDHLRDPKPRSPQKWPTQARRYIAVAARLLQPFLS</sequence>
<accession>A0ABV7AJN3</accession>
<keyword evidence="2" id="KW-1185">Reference proteome</keyword>
<dbReference type="RefSeq" id="WP_377833876.1">
    <property type="nucleotide sequence ID" value="NZ_JBHRSK010000010.1"/>
</dbReference>
<protein>
    <recommendedName>
        <fullName evidence="3">Aminoglycoside phosphotransferase domain-containing protein</fullName>
    </recommendedName>
</protein>
<dbReference type="Proteomes" id="UP001595443">
    <property type="component" value="Unassembled WGS sequence"/>
</dbReference>